<reference evidence="1" key="1">
    <citation type="journal article" date="2019" name="Sci. Rep.">
        <title>Draft genome of Tanacetum cinerariifolium, the natural source of mosquito coil.</title>
        <authorList>
            <person name="Yamashiro T."/>
            <person name="Shiraishi A."/>
            <person name="Satake H."/>
            <person name="Nakayama K."/>
        </authorList>
    </citation>
    <scope>NUCLEOTIDE SEQUENCE</scope>
</reference>
<gene>
    <name evidence="1" type="ORF">Tci_925542</name>
</gene>
<dbReference type="InterPro" id="IPR015421">
    <property type="entry name" value="PyrdxlP-dep_Trfase_major"/>
</dbReference>
<accession>A0A699X3D9</accession>
<dbReference type="GO" id="GO:0019464">
    <property type="term" value="P:glycine decarboxylation via glycine cleavage system"/>
    <property type="evidence" value="ECO:0007669"/>
    <property type="project" value="TreeGrafter"/>
</dbReference>
<name>A0A699X3D9_TANCI</name>
<protein>
    <submittedName>
        <fullName evidence="1">Glycine dehydrogenase (Decarboxylating), mitochondrial</fullName>
    </submittedName>
</protein>
<dbReference type="SUPFAM" id="SSF53383">
    <property type="entry name" value="PLP-dependent transferases"/>
    <property type="match status" value="1"/>
</dbReference>
<evidence type="ECO:0000313" key="1">
    <source>
        <dbReference type="EMBL" id="GFD53573.1"/>
    </source>
</evidence>
<feature type="non-terminal residue" evidence="1">
    <location>
        <position position="97"/>
    </location>
</feature>
<dbReference type="PANTHER" id="PTHR11773:SF13">
    <property type="entry name" value="GLYCINE DEHYDROGENASE (DECARBOXYLATING)"/>
    <property type="match status" value="1"/>
</dbReference>
<dbReference type="InterPro" id="IPR015424">
    <property type="entry name" value="PyrdxlP-dep_Trfase"/>
</dbReference>
<dbReference type="AlphaFoldDB" id="A0A699X3D9"/>
<dbReference type="PANTHER" id="PTHR11773">
    <property type="entry name" value="GLYCINE DEHYDROGENASE, DECARBOXYLATING"/>
    <property type="match status" value="1"/>
</dbReference>
<dbReference type="GO" id="GO:0016594">
    <property type="term" value="F:glycine binding"/>
    <property type="evidence" value="ECO:0007669"/>
    <property type="project" value="TreeGrafter"/>
</dbReference>
<dbReference type="GO" id="GO:0005960">
    <property type="term" value="C:glycine cleavage complex"/>
    <property type="evidence" value="ECO:0007669"/>
    <property type="project" value="TreeGrafter"/>
</dbReference>
<dbReference type="Gene3D" id="3.40.640.10">
    <property type="entry name" value="Type I PLP-dependent aspartate aminotransferase-like (Major domain)"/>
    <property type="match status" value="1"/>
</dbReference>
<dbReference type="GO" id="GO:0005829">
    <property type="term" value="C:cytosol"/>
    <property type="evidence" value="ECO:0007669"/>
    <property type="project" value="TreeGrafter"/>
</dbReference>
<dbReference type="EMBL" id="BKCJ011796085">
    <property type="protein sequence ID" value="GFD53573.1"/>
    <property type="molecule type" value="Genomic_DNA"/>
</dbReference>
<dbReference type="GO" id="GO:0030170">
    <property type="term" value="F:pyridoxal phosphate binding"/>
    <property type="evidence" value="ECO:0007669"/>
    <property type="project" value="TreeGrafter"/>
</dbReference>
<organism evidence="1">
    <name type="scientific">Tanacetum cinerariifolium</name>
    <name type="common">Dalmatian daisy</name>
    <name type="synonym">Chrysanthemum cinerariifolium</name>
    <dbReference type="NCBI Taxonomy" id="118510"/>
    <lineage>
        <taxon>Eukaryota</taxon>
        <taxon>Viridiplantae</taxon>
        <taxon>Streptophyta</taxon>
        <taxon>Embryophyta</taxon>
        <taxon>Tracheophyta</taxon>
        <taxon>Spermatophyta</taxon>
        <taxon>Magnoliopsida</taxon>
        <taxon>eudicotyledons</taxon>
        <taxon>Gunneridae</taxon>
        <taxon>Pentapetalae</taxon>
        <taxon>asterids</taxon>
        <taxon>campanulids</taxon>
        <taxon>Asterales</taxon>
        <taxon>Asteraceae</taxon>
        <taxon>Asteroideae</taxon>
        <taxon>Anthemideae</taxon>
        <taxon>Anthemidinae</taxon>
        <taxon>Tanacetum</taxon>
    </lineage>
</organism>
<proteinExistence type="predicted"/>
<comment type="caution">
    <text evidence="1">The sequence shown here is derived from an EMBL/GenBank/DDBJ whole genome shotgun (WGS) entry which is preliminary data.</text>
</comment>
<dbReference type="InterPro" id="IPR020581">
    <property type="entry name" value="GDC_P"/>
</dbReference>
<sequence>MLRYLKQLENKDLALNQSMIPLGSCTMKLNATSEMIPITWPEFANLHPFAPVEQARGYKAMIDELEAWLCAITGFDAICMQPNSGAQGEYAGLLAIH</sequence>
<dbReference type="GO" id="GO:0004375">
    <property type="term" value="F:glycine dehydrogenase (decarboxylating) activity"/>
    <property type="evidence" value="ECO:0007669"/>
    <property type="project" value="InterPro"/>
</dbReference>